<evidence type="ECO:0000313" key="1">
    <source>
        <dbReference type="EMBL" id="KKQ35727.1"/>
    </source>
</evidence>
<gene>
    <name evidence="1" type="ORF">US53_C0072G0011</name>
</gene>
<organism evidence="1 2">
    <name type="scientific">Candidatus Woesebacteria bacterium GW2011_GWA1_37_7</name>
    <dbReference type="NCBI Taxonomy" id="1618545"/>
    <lineage>
        <taxon>Bacteria</taxon>
        <taxon>Candidatus Woeseibacteriota</taxon>
    </lineage>
</organism>
<name>A0A0G0H0M0_9BACT</name>
<accession>A0A0G0H0M0</accession>
<protein>
    <submittedName>
        <fullName evidence="1">Uncharacterized protein</fullName>
    </submittedName>
</protein>
<comment type="caution">
    <text evidence="1">The sequence shown here is derived from an EMBL/GenBank/DDBJ whole genome shotgun (WGS) entry which is preliminary data.</text>
</comment>
<dbReference type="Proteomes" id="UP000034591">
    <property type="component" value="Unassembled WGS sequence"/>
</dbReference>
<dbReference type="AlphaFoldDB" id="A0A0G0H0M0"/>
<sequence length="47" mass="4844">MESQENNQSSQGVGPGDKLGFNCALMSGISVCEVGRGTTSPIWEGKG</sequence>
<evidence type="ECO:0000313" key="2">
    <source>
        <dbReference type="Proteomes" id="UP000034591"/>
    </source>
</evidence>
<proteinExistence type="predicted"/>
<reference evidence="1 2" key="1">
    <citation type="journal article" date="2015" name="Nature">
        <title>rRNA introns, odd ribosomes, and small enigmatic genomes across a large radiation of phyla.</title>
        <authorList>
            <person name="Brown C.T."/>
            <person name="Hug L.A."/>
            <person name="Thomas B.C."/>
            <person name="Sharon I."/>
            <person name="Castelle C.J."/>
            <person name="Singh A."/>
            <person name="Wilkins M.J."/>
            <person name="Williams K.H."/>
            <person name="Banfield J.F."/>
        </authorList>
    </citation>
    <scope>NUCLEOTIDE SEQUENCE [LARGE SCALE GENOMIC DNA]</scope>
</reference>
<dbReference type="EMBL" id="LBTI01000072">
    <property type="protein sequence ID" value="KKQ35727.1"/>
    <property type="molecule type" value="Genomic_DNA"/>
</dbReference>
<feature type="non-terminal residue" evidence="1">
    <location>
        <position position="47"/>
    </location>
</feature>